<feature type="region of interest" description="Disordered" evidence="16">
    <location>
        <begin position="1"/>
        <end position="28"/>
    </location>
</feature>
<keyword evidence="7 17" id="KW-1133">Transmembrane helix</keyword>
<evidence type="ECO:0000256" key="14">
    <source>
        <dbReference type="ARBA" id="ARBA00034430"/>
    </source>
</evidence>
<keyword evidence="5 17" id="KW-0812">Transmembrane</keyword>
<dbReference type="PRINTS" id="PR01463">
    <property type="entry name" value="EAGCHANLFMLY"/>
</dbReference>
<evidence type="ECO:0000313" key="20">
    <source>
        <dbReference type="Proteomes" id="UP000887013"/>
    </source>
</evidence>
<dbReference type="InterPro" id="IPR018488">
    <property type="entry name" value="cNMP-bd_CS"/>
</dbReference>
<dbReference type="PANTHER" id="PTHR45638:SF13">
    <property type="entry name" value="CYCLIC NUCLEOTIDE-BINDING DOMAIN-CONTAINING PROTEIN"/>
    <property type="match status" value="1"/>
</dbReference>
<name>A0A8X6PVH0_NEPPI</name>
<dbReference type="GO" id="GO:0005221">
    <property type="term" value="F:intracellularly cyclic nucleotide-activated monoatomic cation channel activity"/>
    <property type="evidence" value="ECO:0007669"/>
    <property type="project" value="InterPro"/>
</dbReference>
<feature type="domain" description="Cyclic nucleotide-binding" evidence="18">
    <location>
        <begin position="391"/>
        <end position="521"/>
    </location>
</feature>
<accession>A0A8X6PVH0</accession>
<evidence type="ECO:0000256" key="2">
    <source>
        <dbReference type="ARBA" id="ARBA00022448"/>
    </source>
</evidence>
<evidence type="ECO:0000256" key="17">
    <source>
        <dbReference type="SAM" id="Phobius"/>
    </source>
</evidence>
<dbReference type="EMBL" id="BMAW01072403">
    <property type="protein sequence ID" value="GFT82793.1"/>
    <property type="molecule type" value="Genomic_DNA"/>
</dbReference>
<evidence type="ECO:0000256" key="1">
    <source>
        <dbReference type="ARBA" id="ARBA00004141"/>
    </source>
</evidence>
<dbReference type="InterPro" id="IPR018490">
    <property type="entry name" value="cNMP-bd_dom_sf"/>
</dbReference>
<evidence type="ECO:0000259" key="18">
    <source>
        <dbReference type="PROSITE" id="PS50042"/>
    </source>
</evidence>
<feature type="compositionally biased region" description="Acidic residues" evidence="16">
    <location>
        <begin position="954"/>
        <end position="963"/>
    </location>
</feature>
<dbReference type="PANTHER" id="PTHR45638">
    <property type="entry name" value="CYCLIC NUCLEOTIDE-GATED CATION CHANNEL SUBUNIT A"/>
    <property type="match status" value="1"/>
</dbReference>
<feature type="region of interest" description="Disordered" evidence="16">
    <location>
        <begin position="627"/>
        <end position="708"/>
    </location>
</feature>
<feature type="compositionally biased region" description="Low complexity" evidence="16">
    <location>
        <begin position="934"/>
        <end position="947"/>
    </location>
</feature>
<dbReference type="SUPFAM" id="SSF81324">
    <property type="entry name" value="Voltage-gated potassium channels"/>
    <property type="match status" value="1"/>
</dbReference>
<dbReference type="FunFam" id="2.60.120.10:FF:000020">
    <property type="entry name" value="Cyclic nucleotide-gated channel beta 3"/>
    <property type="match status" value="1"/>
</dbReference>
<dbReference type="SMART" id="SM00100">
    <property type="entry name" value="cNMP"/>
    <property type="match status" value="1"/>
</dbReference>
<evidence type="ECO:0000256" key="7">
    <source>
        <dbReference type="ARBA" id="ARBA00022989"/>
    </source>
</evidence>
<comment type="catalytic activity">
    <reaction evidence="15">
        <text>Na(+)(in) = Na(+)(out)</text>
        <dbReference type="Rhea" id="RHEA:34963"/>
        <dbReference type="ChEBI" id="CHEBI:29101"/>
    </reaction>
</comment>
<evidence type="ECO:0000256" key="11">
    <source>
        <dbReference type="ARBA" id="ARBA00023286"/>
    </source>
</evidence>
<dbReference type="Gene3D" id="2.60.120.10">
    <property type="entry name" value="Jelly Rolls"/>
    <property type="match status" value="1"/>
</dbReference>
<feature type="region of interest" description="Disordered" evidence="16">
    <location>
        <begin position="934"/>
        <end position="963"/>
    </location>
</feature>
<organism evidence="19 20">
    <name type="scientific">Nephila pilipes</name>
    <name type="common">Giant wood spider</name>
    <name type="synonym">Nephila maculata</name>
    <dbReference type="NCBI Taxonomy" id="299642"/>
    <lineage>
        <taxon>Eukaryota</taxon>
        <taxon>Metazoa</taxon>
        <taxon>Ecdysozoa</taxon>
        <taxon>Arthropoda</taxon>
        <taxon>Chelicerata</taxon>
        <taxon>Arachnida</taxon>
        <taxon>Araneae</taxon>
        <taxon>Araneomorphae</taxon>
        <taxon>Entelegynae</taxon>
        <taxon>Araneoidea</taxon>
        <taxon>Nephilidae</taxon>
        <taxon>Nephila</taxon>
    </lineage>
</organism>
<feature type="compositionally biased region" description="Basic and acidic residues" evidence="16">
    <location>
        <begin position="636"/>
        <end position="645"/>
    </location>
</feature>
<evidence type="ECO:0000256" key="16">
    <source>
        <dbReference type="SAM" id="MobiDB-lite"/>
    </source>
</evidence>
<dbReference type="GO" id="GO:0044877">
    <property type="term" value="F:protein-containing complex binding"/>
    <property type="evidence" value="ECO:0007669"/>
    <property type="project" value="TreeGrafter"/>
</dbReference>
<dbReference type="CDD" id="cd00038">
    <property type="entry name" value="CAP_ED"/>
    <property type="match status" value="1"/>
</dbReference>
<sequence>MTSNATNGTPANSDNDANNNSSSAPGPANPFQLQAKASRWHKTAAQHSAEQAERNLPRSIFDPDGGLVCYWTAAVAMATLYNAWTIALRISFPIMREANSSSYLPYVDIICDLTYLLDILFQLRTAYLQDGIPVYDPSKIRQHYMSQTRFIQDVISVLPSQSILAFLPDSVGWCKYFFCTVGGARLNKLLKFHILYKFYDLAESFTSNPHLIRVLRLFLNLAIIIHWIACLYYLLSEYEGLGSNAWVYTNSTEEQRFSRKYIICLYWSAMTLTTIGNTNPPETDVEYIFTGVIFLTGVFVFATVMGNVGDVISSMNANRQEFQARMDHIQMYLTHKKVPASLQLKIKKWAEYTWTRTKATDESRLLNMLPERLRAEVAVHVHLDSLKKVKIFEQCETGFLCELVLKLRSQVFSPGDYVCRVGETGREMFIINHGKVEVIVNNPATGKPMVVAVLSEGNYFGEISLLRLDGVQNSSFFNRRTADVRSIGYSELLCLSRRDLMSALVEYPEAKSVLEDQAKKRMKTNLQAQRAFSVDALLRNSQEHSSMDSGIVKDEERGQEVSEIKAMIEELKNANKVPGRTVWQLIARCEVLQAKLGEKEKEVEESKFRIKELEQLLFSHHYPKYSEETESVFSPDPERNRDNKQLRSGSKVVKQYSQDEGRQLSDDGFSDERADPVIPEVRTIPQLKITRPSSEGGSSNEGDGDLDKKYMFKDDNFIRTSKITNVYEKGNSSKVQKQQLSSSSTKEEEKPSVSKDFYSNNFQVFTEKIWDLNPSMDYSFTNETLIDHQIMLDDNEEITLSTRFKDEFSLNDSSLNLNVHTIPEESEEELNDVNVKLCSSNEDGAKDCQESSKLSSDHSANSEEERNLQTQIPRTCSVDNLSSMTANKTQHLSPGGATEGMKRLQSAPGDLRHLDTLKTGEAIDFLRMASMSSGYSYSDDTSSRRNSWTWGSECDTDEEYASS</sequence>
<feature type="compositionally biased region" description="Basic and acidic residues" evidence="16">
    <location>
        <begin position="657"/>
        <end position="675"/>
    </location>
</feature>
<evidence type="ECO:0000256" key="5">
    <source>
        <dbReference type="ARBA" id="ARBA00022692"/>
    </source>
</evidence>
<dbReference type="Gene3D" id="1.10.287.630">
    <property type="entry name" value="Helix hairpin bin"/>
    <property type="match status" value="1"/>
</dbReference>
<protein>
    <submittedName>
        <fullName evidence="19">Cyclic nucleotide-gated cation channel alpha-3</fullName>
    </submittedName>
</protein>
<dbReference type="FunFam" id="1.10.287.630:FF:000001">
    <property type="entry name" value="Cyclic nucleotide-gated channel alpha 3"/>
    <property type="match status" value="1"/>
</dbReference>
<evidence type="ECO:0000256" key="3">
    <source>
        <dbReference type="ARBA" id="ARBA00022535"/>
    </source>
</evidence>
<dbReference type="Pfam" id="PF00027">
    <property type="entry name" value="cNMP_binding"/>
    <property type="match status" value="1"/>
</dbReference>
<keyword evidence="4" id="KW-0716">Sensory transduction</keyword>
<dbReference type="GO" id="GO:0030553">
    <property type="term" value="F:cGMP binding"/>
    <property type="evidence" value="ECO:0007669"/>
    <property type="project" value="UniProtKB-KW"/>
</dbReference>
<feature type="region of interest" description="Disordered" evidence="16">
    <location>
        <begin position="729"/>
        <end position="753"/>
    </location>
</feature>
<feature type="compositionally biased region" description="Low complexity" evidence="16">
    <location>
        <begin position="10"/>
        <end position="28"/>
    </location>
</feature>
<feature type="transmembrane region" description="Helical" evidence="17">
    <location>
        <begin position="287"/>
        <end position="309"/>
    </location>
</feature>
<evidence type="ECO:0000256" key="13">
    <source>
        <dbReference type="ARBA" id="ARBA00023305"/>
    </source>
</evidence>
<dbReference type="Pfam" id="PF00520">
    <property type="entry name" value="Ion_trans"/>
    <property type="match status" value="1"/>
</dbReference>
<dbReference type="GO" id="GO:0005886">
    <property type="term" value="C:plasma membrane"/>
    <property type="evidence" value="ECO:0007669"/>
    <property type="project" value="UniProtKB-ARBA"/>
</dbReference>
<evidence type="ECO:0000256" key="15">
    <source>
        <dbReference type="ARBA" id="ARBA00036239"/>
    </source>
</evidence>
<dbReference type="GO" id="GO:0005249">
    <property type="term" value="F:voltage-gated potassium channel activity"/>
    <property type="evidence" value="ECO:0007669"/>
    <property type="project" value="InterPro"/>
</dbReference>
<keyword evidence="2" id="KW-0813">Transport</keyword>
<dbReference type="SUPFAM" id="SSF51206">
    <property type="entry name" value="cAMP-binding domain-like"/>
    <property type="match status" value="1"/>
</dbReference>
<keyword evidence="3" id="KW-0140">cGMP</keyword>
<dbReference type="Gene3D" id="1.10.287.70">
    <property type="match status" value="1"/>
</dbReference>
<keyword evidence="8" id="KW-0142">cGMP-binding</keyword>
<keyword evidence="6" id="KW-0547">Nucleotide-binding</keyword>
<keyword evidence="20" id="KW-1185">Reference proteome</keyword>
<dbReference type="InterPro" id="IPR014710">
    <property type="entry name" value="RmlC-like_jellyroll"/>
</dbReference>
<evidence type="ECO:0000256" key="8">
    <source>
        <dbReference type="ARBA" id="ARBA00022992"/>
    </source>
</evidence>
<comment type="subcellular location">
    <subcellularLocation>
        <location evidence="1">Membrane</location>
        <topology evidence="1">Multi-pass membrane protein</topology>
    </subcellularLocation>
</comment>
<comment type="caution">
    <text evidence="19">The sequence shown here is derived from an EMBL/GenBank/DDBJ whole genome shotgun (WGS) entry which is preliminary data.</text>
</comment>
<dbReference type="PROSITE" id="PS50042">
    <property type="entry name" value="CNMP_BINDING_3"/>
    <property type="match status" value="1"/>
</dbReference>
<evidence type="ECO:0000313" key="19">
    <source>
        <dbReference type="EMBL" id="GFT82793.1"/>
    </source>
</evidence>
<gene>
    <name evidence="19" type="primary">CNGA3</name>
    <name evidence="19" type="ORF">NPIL_484992</name>
</gene>
<dbReference type="GO" id="GO:0007601">
    <property type="term" value="P:visual perception"/>
    <property type="evidence" value="ECO:0007669"/>
    <property type="project" value="UniProtKB-KW"/>
</dbReference>
<keyword evidence="10 17" id="KW-0472">Membrane</keyword>
<evidence type="ECO:0000256" key="6">
    <source>
        <dbReference type="ARBA" id="ARBA00022741"/>
    </source>
</evidence>
<keyword evidence="11" id="KW-1071">Ligand-gated ion channel</keyword>
<feature type="transmembrane region" description="Helical" evidence="17">
    <location>
        <begin position="70"/>
        <end position="92"/>
    </location>
</feature>
<dbReference type="FunFam" id="1.10.287.70:FF:000072">
    <property type="entry name" value="Cyclic nucleotide gated channel beta 3"/>
    <property type="match status" value="1"/>
</dbReference>
<feature type="compositionally biased region" description="Low complexity" evidence="16">
    <location>
        <begin position="732"/>
        <end position="744"/>
    </location>
</feature>
<comment type="catalytic activity">
    <reaction evidence="14">
        <text>K(+)(in) = K(+)(out)</text>
        <dbReference type="Rhea" id="RHEA:29463"/>
        <dbReference type="ChEBI" id="CHEBI:29103"/>
    </reaction>
</comment>
<keyword evidence="9" id="KW-0406">Ion transport</keyword>
<keyword evidence="12" id="KW-0407">Ion channel</keyword>
<dbReference type="Proteomes" id="UP000887013">
    <property type="component" value="Unassembled WGS sequence"/>
</dbReference>
<feature type="region of interest" description="Disordered" evidence="16">
    <location>
        <begin position="844"/>
        <end position="873"/>
    </location>
</feature>
<dbReference type="InterPro" id="IPR003938">
    <property type="entry name" value="K_chnl_volt-dep_EAG/ELK/ERG"/>
</dbReference>
<dbReference type="PROSITE" id="PS00888">
    <property type="entry name" value="CNMP_BINDING_1"/>
    <property type="match status" value="1"/>
</dbReference>
<dbReference type="AlphaFoldDB" id="A0A8X6PVH0"/>
<proteinExistence type="predicted"/>
<evidence type="ECO:0000256" key="10">
    <source>
        <dbReference type="ARBA" id="ARBA00023136"/>
    </source>
</evidence>
<reference evidence="19" key="1">
    <citation type="submission" date="2020-08" db="EMBL/GenBank/DDBJ databases">
        <title>Multicomponent nature underlies the extraordinary mechanical properties of spider dragline silk.</title>
        <authorList>
            <person name="Kono N."/>
            <person name="Nakamura H."/>
            <person name="Mori M."/>
            <person name="Yoshida Y."/>
            <person name="Ohtoshi R."/>
            <person name="Malay A.D."/>
            <person name="Moran D.A.P."/>
            <person name="Tomita M."/>
            <person name="Numata K."/>
            <person name="Arakawa K."/>
        </authorList>
    </citation>
    <scope>NUCLEOTIDE SEQUENCE</scope>
</reference>
<keyword evidence="13" id="KW-0844">Vision</keyword>
<feature type="region of interest" description="Disordered" evidence="16">
    <location>
        <begin position="885"/>
        <end position="909"/>
    </location>
</feature>
<dbReference type="InterPro" id="IPR000595">
    <property type="entry name" value="cNMP-bd_dom"/>
</dbReference>
<evidence type="ECO:0000256" key="12">
    <source>
        <dbReference type="ARBA" id="ARBA00023303"/>
    </source>
</evidence>
<dbReference type="InterPro" id="IPR050866">
    <property type="entry name" value="CNG_cation_channel"/>
</dbReference>
<dbReference type="InterPro" id="IPR005821">
    <property type="entry name" value="Ion_trans_dom"/>
</dbReference>
<dbReference type="OrthoDB" id="6434655at2759"/>
<feature type="transmembrane region" description="Helical" evidence="17">
    <location>
        <begin position="217"/>
        <end position="235"/>
    </location>
</feature>
<evidence type="ECO:0000256" key="4">
    <source>
        <dbReference type="ARBA" id="ARBA00022606"/>
    </source>
</evidence>
<evidence type="ECO:0000256" key="9">
    <source>
        <dbReference type="ARBA" id="ARBA00023065"/>
    </source>
</evidence>